<evidence type="ECO:0000313" key="4">
    <source>
        <dbReference type="EMBL" id="KAL3827920.1"/>
    </source>
</evidence>
<keyword evidence="1" id="KW-0175">Coiled coil</keyword>
<evidence type="ECO:0000259" key="3">
    <source>
        <dbReference type="PROSITE" id="PS51140"/>
    </source>
</evidence>
<accession>A0ABD3SU94</accession>
<feature type="coiled-coil region" evidence="1">
    <location>
        <begin position="204"/>
        <end position="256"/>
    </location>
</feature>
<name>A0ABD3SU94_9LAMI</name>
<gene>
    <name evidence="4" type="ORF">ACJIZ3_016722</name>
</gene>
<feature type="domain" description="CUE" evidence="3">
    <location>
        <begin position="2"/>
        <end position="45"/>
    </location>
</feature>
<dbReference type="EMBL" id="JBJXBP010000005">
    <property type="protein sequence ID" value="KAL3827920.1"/>
    <property type="molecule type" value="Genomic_DNA"/>
</dbReference>
<feature type="coiled-coil region" evidence="1">
    <location>
        <begin position="286"/>
        <end position="320"/>
    </location>
</feature>
<organism evidence="4 5">
    <name type="scientific">Penstemon smallii</name>
    <dbReference type="NCBI Taxonomy" id="265156"/>
    <lineage>
        <taxon>Eukaryota</taxon>
        <taxon>Viridiplantae</taxon>
        <taxon>Streptophyta</taxon>
        <taxon>Embryophyta</taxon>
        <taxon>Tracheophyta</taxon>
        <taxon>Spermatophyta</taxon>
        <taxon>Magnoliopsida</taxon>
        <taxon>eudicotyledons</taxon>
        <taxon>Gunneridae</taxon>
        <taxon>Pentapetalae</taxon>
        <taxon>asterids</taxon>
        <taxon>lamiids</taxon>
        <taxon>Lamiales</taxon>
        <taxon>Plantaginaceae</taxon>
        <taxon>Cheloneae</taxon>
        <taxon>Penstemon</taxon>
    </lineage>
</organism>
<protein>
    <recommendedName>
        <fullName evidence="3">CUE domain-containing protein</fullName>
    </recommendedName>
</protein>
<dbReference type="Proteomes" id="UP001634393">
    <property type="component" value="Unassembled WGS sequence"/>
</dbReference>
<dbReference type="PANTHER" id="PTHR48459:SF1">
    <property type="entry name" value="CUE DOMAIN-CONTAINING PROTEIN"/>
    <property type="match status" value="1"/>
</dbReference>
<dbReference type="PANTHER" id="PTHR48459">
    <property type="entry name" value="CUE DOMAIN-CONTAINING PROTEIN"/>
    <property type="match status" value="1"/>
</dbReference>
<evidence type="ECO:0000256" key="1">
    <source>
        <dbReference type="SAM" id="Coils"/>
    </source>
</evidence>
<dbReference type="PROSITE" id="PS51140">
    <property type="entry name" value="CUE"/>
    <property type="match status" value="1"/>
</dbReference>
<feature type="region of interest" description="Disordered" evidence="2">
    <location>
        <begin position="73"/>
        <end position="97"/>
    </location>
</feature>
<sequence>MGSNQVYKSLLELFPEIDTRVLRAVAIEHRKDADLAVMAVLDEIIPFCIERSTPNSPLSDRISVGEPAAVQIGYNMNGGDQQSLHDAEDGHNEQRNTYDAHHERITKAAKLTVSERVQESSISMSADVYSHGEPAPLIDKSGVNTCQIESSEDPEIEETISAYKCPESKIKTSSRHNLIIDVLEEIMADARSNKKILIYRMESVISLMREVEDKEQAAQQAKVEAAMGGINMLDKVEELRKMLQHAKEANDMHAGEVYGEKAILATEFRELQSRVLFLSDERDKSHAVLNEMQQKLQVRLAAAENEIESSEQEKLLKEKSAHKALADQEMVMEKVVQESKILKQQSENYAKLQEFLVDRGRVVDMLQGEIAVICQDVMLLKDKFDQHVPFSKSVSSSQTSCILASSSSSLKSLIPNKVEPVPNQIDPLGTEDKSARDNRKALIDDGWELFDHNDIET</sequence>
<dbReference type="InterPro" id="IPR003892">
    <property type="entry name" value="CUE"/>
</dbReference>
<evidence type="ECO:0000256" key="2">
    <source>
        <dbReference type="SAM" id="MobiDB-lite"/>
    </source>
</evidence>
<reference evidence="4 5" key="1">
    <citation type="submission" date="2024-12" db="EMBL/GenBank/DDBJ databases">
        <title>The unique morphological basis and parallel evolutionary history of personate flowers in Penstemon.</title>
        <authorList>
            <person name="Depatie T.H."/>
            <person name="Wessinger C.A."/>
        </authorList>
    </citation>
    <scope>NUCLEOTIDE SEQUENCE [LARGE SCALE GENOMIC DNA]</scope>
    <source>
        <strain evidence="4">WTNN_2</strain>
        <tissue evidence="4">Leaf</tissue>
    </source>
</reference>
<proteinExistence type="predicted"/>
<evidence type="ECO:0000313" key="5">
    <source>
        <dbReference type="Proteomes" id="UP001634393"/>
    </source>
</evidence>
<comment type="caution">
    <text evidence="4">The sequence shown here is derived from an EMBL/GenBank/DDBJ whole genome shotgun (WGS) entry which is preliminary data.</text>
</comment>
<feature type="compositionally biased region" description="Basic and acidic residues" evidence="2">
    <location>
        <begin position="83"/>
        <end position="97"/>
    </location>
</feature>
<keyword evidence="5" id="KW-1185">Reference proteome</keyword>
<dbReference type="AlphaFoldDB" id="A0ABD3SU94"/>
<dbReference type="CDD" id="cd14279">
    <property type="entry name" value="CUE"/>
    <property type="match status" value="1"/>
</dbReference>